<name>A0A9P8WGQ8_9HYPO</name>
<accession>A0A9P8WGQ8</accession>
<dbReference type="GO" id="GO:0000124">
    <property type="term" value="C:SAGA complex"/>
    <property type="evidence" value="ECO:0007669"/>
    <property type="project" value="TreeGrafter"/>
</dbReference>
<sequence length="450" mass="49325">MPDIDPAALSSRPSVSLTTPVLSQKTLAGSVPGLPKVGKSSQIIPSRIDLEPLYTALKTVIGPEQWLVYKESTTEFLIGRLNQTEYSDRIDPILSGPGEREHLHNNLIAAIYGNVTREMPDQGLAPWVSANDKPATSAGSKPVSGDAAERRLKGDVMQLPAKDRRRIKDLAHNDWNPHETISNLFTETHRKPSMVADATPSATTGINNMNFDLEIRKRFDQPLAIESGEFPDVGMITGRMLPSCYEAGLVNGHTADAPQFMSVAVETFIKEVLTQVFSRTRSNGPGESGSAGFGVGMTWIQTHKYKKQLAHEEDAALRGEITRDKSGFLPVESRAASERGPLSMGDLRVSLEMAESGMARFPVLMTQVLYGYREGELENWNNYSWVPGHAPKGRVEELPSLGINGDKSHPTVNGHGDAMELDNEVWWEGAEEEDTEMLDNMLDSCLTVGS</sequence>
<dbReference type="PANTHER" id="PTHR21277:SF5">
    <property type="entry name" value="TRANSCRIPTIONAL ADAPTER 1"/>
    <property type="match status" value="1"/>
</dbReference>
<comment type="subcellular location">
    <subcellularLocation>
        <location evidence="1">Nucleus</location>
    </subcellularLocation>
</comment>
<dbReference type="EMBL" id="JAGPYM010000001">
    <property type="protein sequence ID" value="KAH6899664.1"/>
    <property type="molecule type" value="Genomic_DNA"/>
</dbReference>
<keyword evidence="7" id="KW-1185">Reference proteome</keyword>
<comment type="caution">
    <text evidence="6">The sequence shown here is derived from an EMBL/GenBank/DDBJ whole genome shotgun (WGS) entry which is preliminary data.</text>
</comment>
<evidence type="ECO:0000256" key="3">
    <source>
        <dbReference type="ARBA" id="ARBA00023163"/>
    </source>
</evidence>
<evidence type="ECO:0000256" key="5">
    <source>
        <dbReference type="SAM" id="MobiDB-lite"/>
    </source>
</evidence>
<protein>
    <submittedName>
        <fullName evidence="6">Transcriptional regulator of RNA polII, SAGA, subunit-domain-containing protein</fullName>
    </submittedName>
</protein>
<dbReference type="GO" id="GO:0005634">
    <property type="term" value="C:nucleus"/>
    <property type="evidence" value="ECO:0007669"/>
    <property type="project" value="UniProtKB-SubCell"/>
</dbReference>
<reference evidence="6 7" key="1">
    <citation type="journal article" date="2021" name="Nat. Commun.">
        <title>Genetic determinants of endophytism in the Arabidopsis root mycobiome.</title>
        <authorList>
            <person name="Mesny F."/>
            <person name="Miyauchi S."/>
            <person name="Thiergart T."/>
            <person name="Pickel B."/>
            <person name="Atanasova L."/>
            <person name="Karlsson M."/>
            <person name="Huettel B."/>
            <person name="Barry K.W."/>
            <person name="Haridas S."/>
            <person name="Chen C."/>
            <person name="Bauer D."/>
            <person name="Andreopoulos W."/>
            <person name="Pangilinan J."/>
            <person name="LaButti K."/>
            <person name="Riley R."/>
            <person name="Lipzen A."/>
            <person name="Clum A."/>
            <person name="Drula E."/>
            <person name="Henrissat B."/>
            <person name="Kohler A."/>
            <person name="Grigoriev I.V."/>
            <person name="Martin F.M."/>
            <person name="Hacquard S."/>
        </authorList>
    </citation>
    <scope>NUCLEOTIDE SEQUENCE [LARGE SCALE GENOMIC DNA]</scope>
    <source>
        <strain evidence="6 7">MPI-CAGE-CH-0241</strain>
    </source>
</reference>
<keyword evidence="3" id="KW-0804">Transcription</keyword>
<dbReference type="OrthoDB" id="10264870at2759"/>
<dbReference type="AlphaFoldDB" id="A0A9P8WGQ8"/>
<evidence type="ECO:0000256" key="4">
    <source>
        <dbReference type="ARBA" id="ARBA00023242"/>
    </source>
</evidence>
<evidence type="ECO:0000313" key="6">
    <source>
        <dbReference type="EMBL" id="KAH6899664.1"/>
    </source>
</evidence>
<dbReference type="PANTHER" id="PTHR21277">
    <property type="entry name" value="TRANSCRIPTIONAL ADAPTER 1"/>
    <property type="match status" value="1"/>
</dbReference>
<dbReference type="GO" id="GO:0003713">
    <property type="term" value="F:transcription coactivator activity"/>
    <property type="evidence" value="ECO:0007669"/>
    <property type="project" value="TreeGrafter"/>
</dbReference>
<keyword evidence="4" id="KW-0539">Nucleus</keyword>
<dbReference type="GO" id="GO:0006357">
    <property type="term" value="P:regulation of transcription by RNA polymerase II"/>
    <property type="evidence" value="ECO:0007669"/>
    <property type="project" value="TreeGrafter"/>
</dbReference>
<evidence type="ECO:0000313" key="7">
    <source>
        <dbReference type="Proteomes" id="UP000777438"/>
    </source>
</evidence>
<evidence type="ECO:0000256" key="1">
    <source>
        <dbReference type="ARBA" id="ARBA00004123"/>
    </source>
</evidence>
<organism evidence="6 7">
    <name type="scientific">Thelonectria olida</name>
    <dbReference type="NCBI Taxonomy" id="1576542"/>
    <lineage>
        <taxon>Eukaryota</taxon>
        <taxon>Fungi</taxon>
        <taxon>Dikarya</taxon>
        <taxon>Ascomycota</taxon>
        <taxon>Pezizomycotina</taxon>
        <taxon>Sordariomycetes</taxon>
        <taxon>Hypocreomycetidae</taxon>
        <taxon>Hypocreales</taxon>
        <taxon>Nectriaceae</taxon>
        <taxon>Thelonectria</taxon>
    </lineage>
</organism>
<dbReference type="Pfam" id="PF12767">
    <property type="entry name" value="SAGA-Tad1"/>
    <property type="match status" value="1"/>
</dbReference>
<keyword evidence="2" id="KW-0805">Transcription regulation</keyword>
<proteinExistence type="predicted"/>
<feature type="region of interest" description="Disordered" evidence="5">
    <location>
        <begin position="124"/>
        <end position="148"/>
    </location>
</feature>
<evidence type="ECO:0000256" key="2">
    <source>
        <dbReference type="ARBA" id="ARBA00023015"/>
    </source>
</evidence>
<dbReference type="InterPro" id="IPR024738">
    <property type="entry name" value="Hfi1/Tada1"/>
</dbReference>
<dbReference type="Proteomes" id="UP000777438">
    <property type="component" value="Unassembled WGS sequence"/>
</dbReference>
<gene>
    <name evidence="6" type="ORF">B0T10DRAFT_554247</name>
</gene>